<feature type="region of interest" description="Disordered" evidence="1">
    <location>
        <begin position="46"/>
        <end position="96"/>
    </location>
</feature>
<dbReference type="EMBL" id="ACIM02000001">
    <property type="protein sequence ID" value="EEW97386.1"/>
    <property type="molecule type" value="Genomic_DNA"/>
</dbReference>
<feature type="compositionally biased region" description="Basic residues" evidence="1">
    <location>
        <begin position="83"/>
        <end position="96"/>
    </location>
</feature>
<keyword evidence="3" id="KW-1185">Reference proteome</keyword>
<sequence>MNDMLIKALEKIIINGTIVDVGETYDGTAEELTAYISGGYVEVLEQDEDAEDDSADNQNEEVDQEVDQEDEEPEETPKEKPKTTRKTVRRTKKTGA</sequence>
<proteinExistence type="predicted"/>
<reference evidence="2" key="1">
    <citation type="submission" date="2009-09" db="EMBL/GenBank/DDBJ databases">
        <authorList>
            <person name="Weinstock G."/>
            <person name="Sodergren E."/>
            <person name="Clifton S."/>
            <person name="Fulton L."/>
            <person name="Fulton B."/>
            <person name="Courtney L."/>
            <person name="Fronick C."/>
            <person name="Harrison M."/>
            <person name="Strong C."/>
            <person name="Farmer C."/>
            <person name="Delahaunty K."/>
            <person name="Markovic C."/>
            <person name="Hall O."/>
            <person name="Minx P."/>
            <person name="Tomlinson C."/>
            <person name="Mitreva M."/>
            <person name="Nelson J."/>
            <person name="Hou S."/>
            <person name="Wollam A."/>
            <person name="Pepin K.H."/>
            <person name="Johnson M."/>
            <person name="Bhonagiri V."/>
            <person name="Nash W.E."/>
            <person name="Warren W."/>
            <person name="Chinwalla A."/>
            <person name="Mardis E.R."/>
            <person name="Wilson R.K."/>
        </authorList>
    </citation>
    <scope>NUCLEOTIDE SEQUENCE [LARGE SCALE GENOMIC DNA]</scope>
    <source>
        <strain evidence="2">DSM 15470</strain>
    </source>
</reference>
<evidence type="ECO:0000313" key="3">
    <source>
        <dbReference type="Proteomes" id="UP000004736"/>
    </source>
</evidence>
<dbReference type="HOGENOM" id="CLU_2355230_0_0_9"/>
<evidence type="ECO:0000313" key="2">
    <source>
        <dbReference type="EMBL" id="EEW97386.1"/>
    </source>
</evidence>
<protein>
    <submittedName>
        <fullName evidence="2">Uncharacterized protein</fullName>
    </submittedName>
</protein>
<name>C9LPA0_9FIRM</name>
<dbReference type="AlphaFoldDB" id="C9LPA0"/>
<comment type="caution">
    <text evidence="2">The sequence shown here is derived from an EMBL/GenBank/DDBJ whole genome shotgun (WGS) entry which is preliminary data.</text>
</comment>
<gene>
    <name evidence="2" type="ORF">GCWU000321_01379</name>
</gene>
<dbReference type="STRING" id="592028.GCWU000321_01379"/>
<evidence type="ECO:0000256" key="1">
    <source>
        <dbReference type="SAM" id="MobiDB-lite"/>
    </source>
</evidence>
<dbReference type="Proteomes" id="UP000004736">
    <property type="component" value="Unassembled WGS sequence"/>
</dbReference>
<organism evidence="2 3">
    <name type="scientific">Dialister invisus DSM 15470</name>
    <dbReference type="NCBI Taxonomy" id="592028"/>
    <lineage>
        <taxon>Bacteria</taxon>
        <taxon>Bacillati</taxon>
        <taxon>Bacillota</taxon>
        <taxon>Negativicutes</taxon>
        <taxon>Veillonellales</taxon>
        <taxon>Veillonellaceae</taxon>
        <taxon>Dialister</taxon>
    </lineage>
</organism>
<feature type="compositionally biased region" description="Acidic residues" evidence="1">
    <location>
        <begin position="46"/>
        <end position="74"/>
    </location>
</feature>
<accession>C9LPA0</accession>